<dbReference type="InterPro" id="IPR003439">
    <property type="entry name" value="ABC_transporter-like_ATP-bd"/>
</dbReference>
<reference evidence="12 13" key="1">
    <citation type="journal article" date="2019" name="Int. J. Syst. Evol. Microbiol.">
        <title>The Global Catalogue of Microorganisms (GCM) 10K type strain sequencing project: providing services to taxonomists for standard genome sequencing and annotation.</title>
        <authorList>
            <consortium name="The Broad Institute Genomics Platform"/>
            <consortium name="The Broad Institute Genome Sequencing Center for Infectious Disease"/>
            <person name="Wu L."/>
            <person name="Ma J."/>
        </authorList>
    </citation>
    <scope>NUCLEOTIDE SEQUENCE [LARGE SCALE GENOMIC DNA]</scope>
    <source>
        <strain evidence="12 13">CGMCC 1.10390</strain>
    </source>
</reference>
<evidence type="ECO:0000313" key="12">
    <source>
        <dbReference type="EMBL" id="MFD1647633.1"/>
    </source>
</evidence>
<dbReference type="Proteomes" id="UP001597034">
    <property type="component" value="Unassembled WGS sequence"/>
</dbReference>
<keyword evidence="7 9" id="KW-1133">Transmembrane helix</keyword>
<dbReference type="Pfam" id="PF00664">
    <property type="entry name" value="ABC_membrane"/>
    <property type="match status" value="1"/>
</dbReference>
<dbReference type="InterPro" id="IPR036640">
    <property type="entry name" value="ABC1_TM_sf"/>
</dbReference>
<keyword evidence="5" id="KW-0547">Nucleotide-binding</keyword>
<feature type="transmembrane region" description="Helical" evidence="9">
    <location>
        <begin position="178"/>
        <end position="195"/>
    </location>
</feature>
<name>A0ABD6DR84_9EURY</name>
<dbReference type="InterPro" id="IPR003593">
    <property type="entry name" value="AAA+_ATPase"/>
</dbReference>
<evidence type="ECO:0000259" key="11">
    <source>
        <dbReference type="PROSITE" id="PS50929"/>
    </source>
</evidence>
<keyword evidence="4 9" id="KW-0812">Transmembrane</keyword>
<dbReference type="SMART" id="SM00382">
    <property type="entry name" value="AAA"/>
    <property type="match status" value="1"/>
</dbReference>
<feature type="domain" description="ABC transmembrane type-1" evidence="11">
    <location>
        <begin position="23"/>
        <end position="318"/>
    </location>
</feature>
<comment type="caution">
    <text evidence="12">The sequence shown here is derived from an EMBL/GenBank/DDBJ whole genome shotgun (WGS) entry which is preliminary data.</text>
</comment>
<evidence type="ECO:0000256" key="3">
    <source>
        <dbReference type="ARBA" id="ARBA00022475"/>
    </source>
</evidence>
<dbReference type="FunFam" id="3.40.50.300:FF:000221">
    <property type="entry name" value="Multidrug ABC transporter ATP-binding protein"/>
    <property type="match status" value="1"/>
</dbReference>
<feature type="transmembrane region" description="Helical" evidence="9">
    <location>
        <begin position="155"/>
        <end position="172"/>
    </location>
</feature>
<dbReference type="PANTHER" id="PTHR24221:SF654">
    <property type="entry name" value="ATP-BINDING CASSETTE SUB-FAMILY B MEMBER 6"/>
    <property type="match status" value="1"/>
</dbReference>
<dbReference type="InterPro" id="IPR027417">
    <property type="entry name" value="P-loop_NTPase"/>
</dbReference>
<feature type="transmembrane region" description="Helical" evidence="9">
    <location>
        <begin position="75"/>
        <end position="96"/>
    </location>
</feature>
<dbReference type="PROSITE" id="PS00211">
    <property type="entry name" value="ABC_TRANSPORTER_1"/>
    <property type="match status" value="1"/>
</dbReference>
<evidence type="ECO:0000256" key="1">
    <source>
        <dbReference type="ARBA" id="ARBA00004651"/>
    </source>
</evidence>
<feature type="transmembrane region" description="Helical" evidence="9">
    <location>
        <begin position="290"/>
        <end position="308"/>
    </location>
</feature>
<feature type="domain" description="ABC transporter" evidence="10">
    <location>
        <begin position="361"/>
        <end position="598"/>
    </location>
</feature>
<dbReference type="EMBL" id="JBHUDO010000004">
    <property type="protein sequence ID" value="MFD1647633.1"/>
    <property type="molecule type" value="Genomic_DNA"/>
</dbReference>
<evidence type="ECO:0000256" key="5">
    <source>
        <dbReference type="ARBA" id="ARBA00022741"/>
    </source>
</evidence>
<evidence type="ECO:0000256" key="7">
    <source>
        <dbReference type="ARBA" id="ARBA00022989"/>
    </source>
</evidence>
<dbReference type="InterPro" id="IPR039421">
    <property type="entry name" value="Type_1_exporter"/>
</dbReference>
<keyword evidence="3" id="KW-1003">Cell membrane</keyword>
<evidence type="ECO:0000313" key="13">
    <source>
        <dbReference type="Proteomes" id="UP001597034"/>
    </source>
</evidence>
<dbReference type="GO" id="GO:0005524">
    <property type="term" value="F:ATP binding"/>
    <property type="evidence" value="ECO:0007669"/>
    <property type="project" value="UniProtKB-KW"/>
</dbReference>
<evidence type="ECO:0000256" key="9">
    <source>
        <dbReference type="SAM" id="Phobius"/>
    </source>
</evidence>
<comment type="subcellular location">
    <subcellularLocation>
        <location evidence="1">Cell membrane</location>
        <topology evidence="1">Multi-pass membrane protein</topology>
    </subcellularLocation>
</comment>
<dbReference type="Gene3D" id="1.20.1560.10">
    <property type="entry name" value="ABC transporter type 1, transmembrane domain"/>
    <property type="match status" value="1"/>
</dbReference>
<dbReference type="AlphaFoldDB" id="A0ABD6DR84"/>
<dbReference type="InterPro" id="IPR011527">
    <property type="entry name" value="ABC1_TM_dom"/>
</dbReference>
<dbReference type="SUPFAM" id="SSF52540">
    <property type="entry name" value="P-loop containing nucleoside triphosphate hydrolases"/>
    <property type="match status" value="1"/>
</dbReference>
<gene>
    <name evidence="12" type="ORF">ACFSBL_18225</name>
</gene>
<keyword evidence="2" id="KW-0813">Transport</keyword>
<feature type="transmembrane region" description="Helical" evidence="9">
    <location>
        <begin position="263"/>
        <end position="284"/>
    </location>
</feature>
<organism evidence="12 13">
    <name type="scientific">Haloarchaeobius litoreus</name>
    <dbReference type="NCBI Taxonomy" id="755306"/>
    <lineage>
        <taxon>Archaea</taxon>
        <taxon>Methanobacteriati</taxon>
        <taxon>Methanobacteriota</taxon>
        <taxon>Stenosarchaea group</taxon>
        <taxon>Halobacteria</taxon>
        <taxon>Halobacteriales</taxon>
        <taxon>Halorubellaceae</taxon>
        <taxon>Haloarchaeobius</taxon>
    </lineage>
</organism>
<dbReference type="PROSITE" id="PS50929">
    <property type="entry name" value="ABC_TM1F"/>
    <property type="match status" value="1"/>
</dbReference>
<dbReference type="PANTHER" id="PTHR24221">
    <property type="entry name" value="ATP-BINDING CASSETTE SUB-FAMILY B"/>
    <property type="match status" value="1"/>
</dbReference>
<proteinExistence type="predicted"/>
<keyword evidence="8 9" id="KW-0472">Membrane</keyword>
<accession>A0ABD6DR84</accession>
<dbReference type="GO" id="GO:0055085">
    <property type="term" value="P:transmembrane transport"/>
    <property type="evidence" value="ECO:0007669"/>
    <property type="project" value="UniProtKB-ARBA"/>
</dbReference>
<dbReference type="PROSITE" id="PS50893">
    <property type="entry name" value="ABC_TRANSPORTER_2"/>
    <property type="match status" value="1"/>
</dbReference>
<dbReference type="RefSeq" id="WP_256401886.1">
    <property type="nucleotide sequence ID" value="NZ_JANHJR010000004.1"/>
</dbReference>
<evidence type="ECO:0000256" key="6">
    <source>
        <dbReference type="ARBA" id="ARBA00022840"/>
    </source>
</evidence>
<keyword evidence="13" id="KW-1185">Reference proteome</keyword>
<evidence type="ECO:0000256" key="2">
    <source>
        <dbReference type="ARBA" id="ARBA00022448"/>
    </source>
</evidence>
<dbReference type="Pfam" id="PF00005">
    <property type="entry name" value="ABC_tran"/>
    <property type="match status" value="1"/>
</dbReference>
<evidence type="ECO:0000256" key="8">
    <source>
        <dbReference type="ARBA" id="ARBA00023136"/>
    </source>
</evidence>
<dbReference type="Gene3D" id="3.40.50.300">
    <property type="entry name" value="P-loop containing nucleotide triphosphate hydrolases"/>
    <property type="match status" value="1"/>
</dbReference>
<evidence type="ECO:0000259" key="10">
    <source>
        <dbReference type="PROSITE" id="PS50893"/>
    </source>
</evidence>
<protein>
    <submittedName>
        <fullName evidence="12">ABC transporter ATP-binding protein</fullName>
    </submittedName>
</protein>
<sequence length="620" mass="67508">MSRTTPVRYLLHRFARRRSRQFVGGTLLILLALAFQRVPALVIGVALDSLLLKSQAFGLPLVPDGLVPDETGGQAALVVALLAVAVVGESLCRWYGTLVYERANLETLHDIRTTAFETATGLPLSAHRDTDHDRLSVLNDDVDNLEDLFDGGRAAVVYGGELLTAFAFMLLLNWNLALLMAVLPVVVAITARYYAGLLEPRYDAVRSNVGRLNARLRDAIEGIRSVKSLVRERHEADRLGDASDAYKRSAWSALKLRAIYNRVSWLLAVAGVWFLFGVGSYWIIVGTPAAFTQSLTAGTLLTFIMYTFSLMDPTRKLAVEVLDKVESGQASSRRVVPLLRHDAVEIRDGQTPPLSVTDGVVEYDDVSFAYDERDDDDLTLEHVSLTADSGDFIGIVGHSGAGKSTLVKLLLRFSEPDAGEIRIDGRPIDEHSVGSLREHVGYVGQDPFLFPGTVHENVAYADPDASRETVVAAAKRASAHEFVTDLPDGYDTAVGERGTTLSGGQRQRLAIARALLTEPEVLVFDEATSHVDTETEAEIQRTLRAVASDRTVFAVAHRLSTVRQADRIVVLEDGRITERGTHDELVARDGTYASLWAVQTGAVASGTADPTPAPGTEVQR</sequence>
<evidence type="ECO:0000256" key="4">
    <source>
        <dbReference type="ARBA" id="ARBA00022692"/>
    </source>
</evidence>
<dbReference type="GO" id="GO:0005886">
    <property type="term" value="C:plasma membrane"/>
    <property type="evidence" value="ECO:0007669"/>
    <property type="project" value="UniProtKB-SubCell"/>
</dbReference>
<keyword evidence="6 12" id="KW-0067">ATP-binding</keyword>
<dbReference type="InterPro" id="IPR017871">
    <property type="entry name" value="ABC_transporter-like_CS"/>
</dbReference>
<dbReference type="SUPFAM" id="SSF90123">
    <property type="entry name" value="ABC transporter transmembrane region"/>
    <property type="match status" value="1"/>
</dbReference>